<evidence type="ECO:0000313" key="1">
    <source>
        <dbReference type="EMBL" id="MBB4940693.1"/>
    </source>
</evidence>
<proteinExistence type="predicted"/>
<sequence>MSRTERDMAERFARETAAHEMTVLHDDGLYRHLRFQQPGTGMYWFELVTWPGKLAFAGDVDGYAFSCTPDMLGFFRQSSWQGGINPTYWDEKVIASHDSVMTYSQDLFNKQVADDLKEAEEHYPGVTKAWNEKVNGDLAEYNTEHEHDARAALNDFEYLPEGASGEPFRFYDAWEWQLKDYNWSFLWCCHAIVWGIAQYDKAKTLAPAESSPSQGGTA</sequence>
<dbReference type="RefSeq" id="WP_184756863.1">
    <property type="nucleotide sequence ID" value="NZ_BAABEK010000005.1"/>
</dbReference>
<protein>
    <submittedName>
        <fullName evidence="1">Uncharacterized protein</fullName>
    </submittedName>
</protein>
<name>A0A7W7WBB3_9ACTN</name>
<accession>A0A7W7WBB3</accession>
<organism evidence="1 2">
    <name type="scientific">Streptosporangium album</name>
    <dbReference type="NCBI Taxonomy" id="47479"/>
    <lineage>
        <taxon>Bacteria</taxon>
        <taxon>Bacillati</taxon>
        <taxon>Actinomycetota</taxon>
        <taxon>Actinomycetes</taxon>
        <taxon>Streptosporangiales</taxon>
        <taxon>Streptosporangiaceae</taxon>
        <taxon>Streptosporangium</taxon>
    </lineage>
</organism>
<comment type="caution">
    <text evidence="1">The sequence shown here is derived from an EMBL/GenBank/DDBJ whole genome shotgun (WGS) entry which is preliminary data.</text>
</comment>
<reference evidence="1 2" key="1">
    <citation type="submission" date="2020-08" db="EMBL/GenBank/DDBJ databases">
        <title>Sequencing the genomes of 1000 actinobacteria strains.</title>
        <authorList>
            <person name="Klenk H.-P."/>
        </authorList>
    </citation>
    <scope>NUCLEOTIDE SEQUENCE [LARGE SCALE GENOMIC DNA]</scope>
    <source>
        <strain evidence="1 2">DSM 43023</strain>
    </source>
</reference>
<dbReference type="Proteomes" id="UP000534286">
    <property type="component" value="Unassembled WGS sequence"/>
</dbReference>
<dbReference type="EMBL" id="JACHJU010000002">
    <property type="protein sequence ID" value="MBB4940693.1"/>
    <property type="molecule type" value="Genomic_DNA"/>
</dbReference>
<keyword evidence="2" id="KW-1185">Reference proteome</keyword>
<evidence type="ECO:0000313" key="2">
    <source>
        <dbReference type="Proteomes" id="UP000534286"/>
    </source>
</evidence>
<dbReference type="AlphaFoldDB" id="A0A7W7WBB3"/>
<gene>
    <name evidence="1" type="ORF">FHR32_005070</name>
</gene>